<feature type="domain" description="Cupin type-2" evidence="2">
    <location>
        <begin position="49"/>
        <end position="100"/>
    </location>
</feature>
<feature type="compositionally biased region" description="Polar residues" evidence="1">
    <location>
        <begin position="1"/>
        <end position="12"/>
    </location>
</feature>
<feature type="compositionally biased region" description="Basic and acidic residues" evidence="1">
    <location>
        <begin position="13"/>
        <end position="24"/>
    </location>
</feature>
<evidence type="ECO:0000313" key="3">
    <source>
        <dbReference type="EMBL" id="GGL74208.1"/>
    </source>
</evidence>
<dbReference type="Pfam" id="PF07883">
    <property type="entry name" value="Cupin_2"/>
    <property type="match status" value="1"/>
</dbReference>
<evidence type="ECO:0000313" key="4">
    <source>
        <dbReference type="Proteomes" id="UP000639973"/>
    </source>
</evidence>
<reference evidence="4" key="1">
    <citation type="journal article" date="2019" name="Int. J. Syst. Evol. Microbiol.">
        <title>The Global Catalogue of Microorganisms (GCM) 10K type strain sequencing project: providing services to taxonomists for standard genome sequencing and annotation.</title>
        <authorList>
            <consortium name="The Broad Institute Genomics Platform"/>
            <consortium name="The Broad Institute Genome Sequencing Center for Infectious Disease"/>
            <person name="Wu L."/>
            <person name="Ma J."/>
        </authorList>
    </citation>
    <scope>NUCLEOTIDE SEQUENCE [LARGE SCALE GENOMIC DNA]</scope>
    <source>
        <strain evidence="4">JCM 15442</strain>
    </source>
</reference>
<gene>
    <name evidence="3" type="ORF">GCM10010840_10400</name>
</gene>
<dbReference type="InterPro" id="IPR011051">
    <property type="entry name" value="RmlC_Cupin_sf"/>
</dbReference>
<feature type="region of interest" description="Disordered" evidence="1">
    <location>
        <begin position="1"/>
        <end position="54"/>
    </location>
</feature>
<dbReference type="Proteomes" id="UP000639973">
    <property type="component" value="Unassembled WGS sequence"/>
</dbReference>
<sequence length="112" mass="12469">MTQNSESQQYKVSRSDTRHGDEGQHQLVAGQRGSMRLWHNEQPSDTRDKQPHSNDYETLGYVISGKVELTVGDQTLMLGEGDSYCVPQGVQHTYRVTETLTAVEVTTPGQSS</sequence>
<protein>
    <submittedName>
        <fullName evidence="3">Cupin</fullName>
    </submittedName>
</protein>
<evidence type="ECO:0000256" key="1">
    <source>
        <dbReference type="SAM" id="MobiDB-lite"/>
    </source>
</evidence>
<dbReference type="InterPro" id="IPR014710">
    <property type="entry name" value="RmlC-like_jellyroll"/>
</dbReference>
<keyword evidence="4" id="KW-1185">Reference proteome</keyword>
<proteinExistence type="predicted"/>
<dbReference type="Gene3D" id="2.60.120.10">
    <property type="entry name" value="Jelly Rolls"/>
    <property type="match status" value="1"/>
</dbReference>
<organism evidence="3 4">
    <name type="scientific">Deinococcus aerolatus</name>
    <dbReference type="NCBI Taxonomy" id="522487"/>
    <lineage>
        <taxon>Bacteria</taxon>
        <taxon>Thermotogati</taxon>
        <taxon>Deinococcota</taxon>
        <taxon>Deinococci</taxon>
        <taxon>Deinococcales</taxon>
        <taxon>Deinococcaceae</taxon>
        <taxon>Deinococcus</taxon>
    </lineage>
</organism>
<name>A0ABQ2G4C9_9DEIO</name>
<dbReference type="RefSeq" id="WP_188969676.1">
    <property type="nucleotide sequence ID" value="NZ_BMOL01000003.1"/>
</dbReference>
<accession>A0ABQ2G4C9</accession>
<dbReference type="EMBL" id="BMOL01000003">
    <property type="protein sequence ID" value="GGL74208.1"/>
    <property type="molecule type" value="Genomic_DNA"/>
</dbReference>
<feature type="compositionally biased region" description="Basic and acidic residues" evidence="1">
    <location>
        <begin position="38"/>
        <end position="54"/>
    </location>
</feature>
<comment type="caution">
    <text evidence="3">The sequence shown here is derived from an EMBL/GenBank/DDBJ whole genome shotgun (WGS) entry which is preliminary data.</text>
</comment>
<dbReference type="SUPFAM" id="SSF51182">
    <property type="entry name" value="RmlC-like cupins"/>
    <property type="match status" value="1"/>
</dbReference>
<evidence type="ECO:0000259" key="2">
    <source>
        <dbReference type="Pfam" id="PF07883"/>
    </source>
</evidence>
<dbReference type="InterPro" id="IPR013096">
    <property type="entry name" value="Cupin_2"/>
</dbReference>